<protein>
    <recommendedName>
        <fullName evidence="4">Inhibitor I9 domain-containing protein</fullName>
    </recommendedName>
</protein>
<keyword evidence="1" id="KW-0732">Signal</keyword>
<dbReference type="Proteomes" id="UP000187172">
    <property type="component" value="Unassembled WGS sequence"/>
</dbReference>
<name>A0A1R1E686_9BACL</name>
<dbReference type="EMBL" id="MRTP01000018">
    <property type="protein sequence ID" value="OMF47318.1"/>
    <property type="molecule type" value="Genomic_DNA"/>
</dbReference>
<feature type="chain" id="PRO_5038742220" description="Inhibitor I9 domain-containing protein" evidence="1">
    <location>
        <begin position="24"/>
        <end position="99"/>
    </location>
</feature>
<proteinExistence type="predicted"/>
<evidence type="ECO:0000313" key="2">
    <source>
        <dbReference type="EMBL" id="OMF47318.1"/>
    </source>
</evidence>
<organism evidence="2 3">
    <name type="scientific">Paenibacillus rhizosphaerae</name>
    <dbReference type="NCBI Taxonomy" id="297318"/>
    <lineage>
        <taxon>Bacteria</taxon>
        <taxon>Bacillati</taxon>
        <taxon>Bacillota</taxon>
        <taxon>Bacilli</taxon>
        <taxon>Bacillales</taxon>
        <taxon>Paenibacillaceae</taxon>
        <taxon>Paenibacillus</taxon>
    </lineage>
</organism>
<reference evidence="2 3" key="1">
    <citation type="submission" date="2016-11" db="EMBL/GenBank/DDBJ databases">
        <title>Paenibacillus species isolates.</title>
        <authorList>
            <person name="Beno S.M."/>
        </authorList>
    </citation>
    <scope>NUCLEOTIDE SEQUENCE [LARGE SCALE GENOMIC DNA]</scope>
    <source>
        <strain evidence="2 3">FSL R5-0378</strain>
    </source>
</reference>
<evidence type="ECO:0000313" key="3">
    <source>
        <dbReference type="Proteomes" id="UP000187172"/>
    </source>
</evidence>
<sequence length="99" mass="10996">MKRKIVITTTLIVLAILCSAVYAQSTNNSVAALPTAKVIQKDTDQIIISKQDYIGMVQIIQDVNMGKSPVSALKDAQPLLDKKPEYYDLLTNYPELKNK</sequence>
<evidence type="ECO:0000256" key="1">
    <source>
        <dbReference type="SAM" id="SignalP"/>
    </source>
</evidence>
<dbReference type="RefSeq" id="WP_076176398.1">
    <property type="nucleotide sequence ID" value="NZ_MRTP01000018.1"/>
</dbReference>
<dbReference type="AlphaFoldDB" id="A0A1R1E686"/>
<gene>
    <name evidence="2" type="ORF">BK138_32310</name>
</gene>
<accession>A0A1R1E686</accession>
<feature type="signal peptide" evidence="1">
    <location>
        <begin position="1"/>
        <end position="23"/>
    </location>
</feature>
<keyword evidence="3" id="KW-1185">Reference proteome</keyword>
<comment type="caution">
    <text evidence="2">The sequence shown here is derived from an EMBL/GenBank/DDBJ whole genome shotgun (WGS) entry which is preliminary data.</text>
</comment>
<evidence type="ECO:0008006" key="4">
    <source>
        <dbReference type="Google" id="ProtNLM"/>
    </source>
</evidence>